<dbReference type="AlphaFoldDB" id="A0AA94F1J5"/>
<feature type="transmembrane region" description="Helical" evidence="1">
    <location>
        <begin position="249"/>
        <end position="271"/>
    </location>
</feature>
<accession>A0AA94F1J5</accession>
<evidence type="ECO:0000313" key="2">
    <source>
        <dbReference type="EMBL" id="RVU89040.1"/>
    </source>
</evidence>
<proteinExistence type="predicted"/>
<keyword evidence="1" id="KW-0472">Membrane</keyword>
<feature type="transmembrane region" description="Helical" evidence="1">
    <location>
        <begin position="21"/>
        <end position="40"/>
    </location>
</feature>
<keyword evidence="1" id="KW-1133">Transmembrane helix</keyword>
<protein>
    <submittedName>
        <fullName evidence="2">DUF898 family protein</fullName>
    </submittedName>
</protein>
<feature type="transmembrane region" description="Helical" evidence="1">
    <location>
        <begin position="75"/>
        <end position="95"/>
    </location>
</feature>
<feature type="transmembrane region" description="Helical" evidence="1">
    <location>
        <begin position="145"/>
        <end position="166"/>
    </location>
</feature>
<dbReference type="RefSeq" id="WP_088419914.1">
    <property type="nucleotide sequence ID" value="NZ_RWGX02000014.1"/>
</dbReference>
<feature type="transmembrane region" description="Helical" evidence="1">
    <location>
        <begin position="195"/>
        <end position="216"/>
    </location>
</feature>
<dbReference type="Pfam" id="PF05987">
    <property type="entry name" value="DUF898"/>
    <property type="match status" value="2"/>
</dbReference>
<evidence type="ECO:0000256" key="1">
    <source>
        <dbReference type="SAM" id="Phobius"/>
    </source>
</evidence>
<reference evidence="2" key="1">
    <citation type="submission" date="2018-12" db="EMBL/GenBank/DDBJ databases">
        <title>Draft genome sequence of Flaovobacterium columnare BGFS27 isolated from channel catfish in Alabama.</title>
        <authorList>
            <person name="Cai W."/>
            <person name="Arias C."/>
        </authorList>
    </citation>
    <scope>NUCLEOTIDE SEQUENCE [LARGE SCALE GENOMIC DNA]</scope>
    <source>
        <strain evidence="2">BGFS27</strain>
    </source>
</reference>
<gene>
    <name evidence="2" type="ORF">EJB19_02590</name>
</gene>
<keyword evidence="1" id="KW-0812">Transmembrane</keyword>
<name>A0AA94F1J5_9FLAO</name>
<comment type="caution">
    <text evidence="2">The sequence shown here is derived from an EMBL/GenBank/DDBJ whole genome shotgun (WGS) entry which is preliminary data.</text>
</comment>
<dbReference type="InterPro" id="IPR010295">
    <property type="entry name" value="DUF898"/>
</dbReference>
<dbReference type="EMBL" id="RWGX01000003">
    <property type="protein sequence ID" value="RVU89040.1"/>
    <property type="molecule type" value="Genomic_DNA"/>
</dbReference>
<feature type="transmembrane region" description="Helical" evidence="1">
    <location>
        <begin position="101"/>
        <end position="124"/>
    </location>
</feature>
<sequence>MDQKLKQAKNYNVDFCGKGETYFGILILNWVLNAVTLGFYHPWAKEKRLKYLYSETTLDGSPFEFHGTGKEMFKGYITSIAVFLGLAVIFGLIYYAGFESIAFLFLVGVILVIVPFAIHGSYRYRMSRTSWRGIRFGYRGNRKELMVNFLKWFGLTAITFGIYGSWFTINLRKYTLQNIRLGNIKMGYEGNGGDYLILNIKGYFLTLFTLGIYGFWWQKEIIEYYINNLKMYKDEDELKISTNITGGELLKVAIVNLLIITFTFGIGTAWVEMRIMKFLLSSIQLEGTIDLSTINQTEEIYKDATGEDMEDMLDMDLVI</sequence>
<organism evidence="2">
    <name type="scientific">Flavobacterium columnare</name>
    <dbReference type="NCBI Taxonomy" id="996"/>
    <lineage>
        <taxon>Bacteria</taxon>
        <taxon>Pseudomonadati</taxon>
        <taxon>Bacteroidota</taxon>
        <taxon>Flavobacteriia</taxon>
        <taxon>Flavobacteriales</taxon>
        <taxon>Flavobacteriaceae</taxon>
        <taxon>Flavobacterium</taxon>
    </lineage>
</organism>